<dbReference type="InterPro" id="IPR056912">
    <property type="entry name" value="Phage_JBD30_tail_term-like"/>
</dbReference>
<dbReference type="Proteomes" id="UP000646745">
    <property type="component" value="Unassembled WGS sequence"/>
</dbReference>
<organism evidence="1 2">
    <name type="scientific">Salinicola rhizosphaerae</name>
    <dbReference type="NCBI Taxonomy" id="1443141"/>
    <lineage>
        <taxon>Bacteria</taxon>
        <taxon>Pseudomonadati</taxon>
        <taxon>Pseudomonadota</taxon>
        <taxon>Gammaproteobacteria</taxon>
        <taxon>Oceanospirillales</taxon>
        <taxon>Halomonadaceae</taxon>
        <taxon>Salinicola</taxon>
    </lineage>
</organism>
<protein>
    <submittedName>
        <fullName evidence="1">Uncharacterized protein</fullName>
    </submittedName>
</protein>
<name>A0ABQ3E3A1_9GAMM</name>
<evidence type="ECO:0000313" key="2">
    <source>
        <dbReference type="Proteomes" id="UP000646745"/>
    </source>
</evidence>
<gene>
    <name evidence="1" type="ORF">GCM10009038_24390</name>
</gene>
<dbReference type="Pfam" id="PF23840">
    <property type="entry name" value="Phage_tail_terminator"/>
    <property type="match status" value="1"/>
</dbReference>
<evidence type="ECO:0000313" key="1">
    <source>
        <dbReference type="EMBL" id="GHB24430.1"/>
    </source>
</evidence>
<keyword evidence="2" id="KW-1185">Reference proteome</keyword>
<reference evidence="2" key="1">
    <citation type="journal article" date="2019" name="Int. J. Syst. Evol. Microbiol.">
        <title>The Global Catalogue of Microorganisms (GCM) 10K type strain sequencing project: providing services to taxonomists for standard genome sequencing and annotation.</title>
        <authorList>
            <consortium name="The Broad Institute Genomics Platform"/>
            <consortium name="The Broad Institute Genome Sequencing Center for Infectious Disease"/>
            <person name="Wu L."/>
            <person name="Ma J."/>
        </authorList>
    </citation>
    <scope>NUCLEOTIDE SEQUENCE [LARGE SCALE GENOMIC DNA]</scope>
    <source>
        <strain evidence="2">KCTC 32998</strain>
    </source>
</reference>
<dbReference type="EMBL" id="BMZI01000005">
    <property type="protein sequence ID" value="GHB24430.1"/>
    <property type="molecule type" value="Genomic_DNA"/>
</dbReference>
<sequence>MLSLEPWLERLNGAALGVQPSLAADIKAAQQVRANPSLSLVNGRERVTHQERHPRTLHKVSCEVMVVTGVARFGSARFGTAKDQLADLRQPVLSQLIYWQPPGAELPIRWNGGQLLALTDSALFWVDVVSTDYWWTDQPQETTP</sequence>
<accession>A0ABQ3E3A1</accession>
<proteinExistence type="predicted"/>
<dbReference type="RefSeq" id="WP_189444990.1">
    <property type="nucleotide sequence ID" value="NZ_BMZI01000005.1"/>
</dbReference>
<comment type="caution">
    <text evidence="1">The sequence shown here is derived from an EMBL/GenBank/DDBJ whole genome shotgun (WGS) entry which is preliminary data.</text>
</comment>